<dbReference type="AlphaFoldDB" id="A0A397WQS0"/>
<sequence>MYKGLIEKAIEGFNLKFNSECKLLGIRDKEFDILFRGHICFTCGAYDYFEDLRVILEERIGKKVYLKEYKQNEDGSYIVTYIFERIEKPKRDIKIIFYDE</sequence>
<organism evidence="1 2">
    <name type="scientific">Candidatus Nanoclepta minutus</name>
    <dbReference type="NCBI Taxonomy" id="1940235"/>
    <lineage>
        <taxon>Archaea</taxon>
        <taxon>Nanobdellota</taxon>
        <taxon>Candidatus Nanoclepta</taxon>
    </lineage>
</organism>
<reference evidence="1 2" key="1">
    <citation type="journal article" date="2018" name="Syst. Appl. Microbiol.">
        <title>A new symbiotic nanoarchaeote (Candidatus Nanoclepta minutus) and its host (Zestosphaera tikiterensis gen. nov., sp. nov.) from a New Zealand hot spring.</title>
        <authorList>
            <person name="St John E."/>
            <person name="Liu Y."/>
            <person name="Podar M."/>
            <person name="Stott M.B."/>
            <person name="Meneghin J."/>
            <person name="Chen Z."/>
            <person name="Lagutin K."/>
            <person name="Mitchell K."/>
            <person name="Reysenbach A.L."/>
        </authorList>
    </citation>
    <scope>NUCLEOTIDE SEQUENCE [LARGE SCALE GENOMIC DNA]</scope>
    <source>
        <strain evidence="1">NZ3</strain>
    </source>
</reference>
<evidence type="ECO:0000313" key="1">
    <source>
        <dbReference type="EMBL" id="RIB35423.1"/>
    </source>
</evidence>
<accession>A0A397WQS0</accession>
<proteinExistence type="predicted"/>
<gene>
    <name evidence="1" type="ORF">BXU00_01495</name>
</gene>
<evidence type="ECO:0000313" key="2">
    <source>
        <dbReference type="Proteomes" id="UP000266622"/>
    </source>
</evidence>
<dbReference type="Proteomes" id="UP000266622">
    <property type="component" value="Unassembled WGS sequence"/>
</dbReference>
<name>A0A397WQS0_9ARCH</name>
<dbReference type="EMBL" id="MWMI01000002">
    <property type="protein sequence ID" value="RIB35423.1"/>
    <property type="molecule type" value="Genomic_DNA"/>
</dbReference>
<comment type="caution">
    <text evidence="1">The sequence shown here is derived from an EMBL/GenBank/DDBJ whole genome shotgun (WGS) entry which is preliminary data.</text>
</comment>
<protein>
    <submittedName>
        <fullName evidence="1">Uncharacterized protein</fullName>
    </submittedName>
</protein>